<accession>A0ABR1BBR5</accession>
<comment type="caution">
    <text evidence="1">The sequence shown here is derived from an EMBL/GenBank/DDBJ whole genome shotgun (WGS) entry which is preliminary data.</text>
</comment>
<reference evidence="1 2" key="1">
    <citation type="submission" date="2023-09" db="EMBL/GenBank/DDBJ databases">
        <title>Genomes of two closely related lineages of the louse Polyplax serrata with different host specificities.</title>
        <authorList>
            <person name="Martinu J."/>
            <person name="Tarabai H."/>
            <person name="Stefka J."/>
            <person name="Hypsa V."/>
        </authorList>
    </citation>
    <scope>NUCLEOTIDE SEQUENCE [LARGE SCALE GENOMIC DNA]</scope>
    <source>
        <strain evidence="1">98ZLc_SE</strain>
    </source>
</reference>
<sequence>MGVHIGLCIVLIVTYIACYYNSLQCGFVLDDISAIKDNRNLRPHTPVKNIFLNDFWGTPIQKFDHFGLAGSQKGSWFTETLTLVTWGVHPYGQLVGMS</sequence>
<gene>
    <name evidence="1" type="ORF">RUM44_011821</name>
</gene>
<protein>
    <recommendedName>
        <fullName evidence="3">Transmembrane and TPR repeat-containing protein 3</fullName>
    </recommendedName>
</protein>
<dbReference type="PANTHER" id="PTHR44395">
    <property type="match status" value="1"/>
</dbReference>
<dbReference type="EMBL" id="JAWJWF010000001">
    <property type="protein sequence ID" value="KAK6640135.1"/>
    <property type="molecule type" value="Genomic_DNA"/>
</dbReference>
<name>A0ABR1BBR5_POLSC</name>
<organism evidence="1 2">
    <name type="scientific">Polyplax serrata</name>
    <name type="common">Common mouse louse</name>
    <dbReference type="NCBI Taxonomy" id="468196"/>
    <lineage>
        <taxon>Eukaryota</taxon>
        <taxon>Metazoa</taxon>
        <taxon>Ecdysozoa</taxon>
        <taxon>Arthropoda</taxon>
        <taxon>Hexapoda</taxon>
        <taxon>Insecta</taxon>
        <taxon>Pterygota</taxon>
        <taxon>Neoptera</taxon>
        <taxon>Paraneoptera</taxon>
        <taxon>Psocodea</taxon>
        <taxon>Troctomorpha</taxon>
        <taxon>Phthiraptera</taxon>
        <taxon>Anoplura</taxon>
        <taxon>Polyplacidae</taxon>
        <taxon>Polyplax</taxon>
    </lineage>
</organism>
<evidence type="ECO:0000313" key="1">
    <source>
        <dbReference type="EMBL" id="KAK6640135.1"/>
    </source>
</evidence>
<dbReference type="PANTHER" id="PTHR44395:SF1">
    <property type="entry name" value="PROTEIN O-MANNOSYL-TRANSFERASE TMTC3"/>
    <property type="match status" value="1"/>
</dbReference>
<dbReference type="Proteomes" id="UP001359485">
    <property type="component" value="Unassembled WGS sequence"/>
</dbReference>
<proteinExistence type="predicted"/>
<evidence type="ECO:0000313" key="2">
    <source>
        <dbReference type="Proteomes" id="UP001359485"/>
    </source>
</evidence>
<keyword evidence="2" id="KW-1185">Reference proteome</keyword>
<evidence type="ECO:0008006" key="3">
    <source>
        <dbReference type="Google" id="ProtNLM"/>
    </source>
</evidence>